<dbReference type="InterPro" id="IPR052159">
    <property type="entry name" value="Competence_DNA_uptake"/>
</dbReference>
<keyword evidence="4" id="KW-1185">Reference proteome</keyword>
<dbReference type="InterPro" id="IPR036866">
    <property type="entry name" value="RibonucZ/Hydroxyglut_hydro"/>
</dbReference>
<dbReference type="Proteomes" id="UP000591735">
    <property type="component" value="Unassembled WGS sequence"/>
</dbReference>
<feature type="region of interest" description="Disordered" evidence="1">
    <location>
        <begin position="323"/>
        <end position="357"/>
    </location>
</feature>
<dbReference type="EMBL" id="JACHFE010000002">
    <property type="protein sequence ID" value="MBB5320312.1"/>
    <property type="molecule type" value="Genomic_DNA"/>
</dbReference>
<evidence type="ECO:0000313" key="3">
    <source>
        <dbReference type="EMBL" id="MBB5320312.1"/>
    </source>
</evidence>
<feature type="domain" description="Metallo-beta-lactamase" evidence="2">
    <location>
        <begin position="57"/>
        <end position="88"/>
    </location>
</feature>
<dbReference type="Pfam" id="PF00753">
    <property type="entry name" value="Lactamase_B"/>
    <property type="match status" value="1"/>
</dbReference>
<feature type="compositionally biased region" description="Basic and acidic residues" evidence="1">
    <location>
        <begin position="328"/>
        <end position="342"/>
    </location>
</feature>
<dbReference type="AlphaFoldDB" id="A0A840U5U1"/>
<comment type="caution">
    <text evidence="3">The sequence shown here is derived from an EMBL/GenBank/DDBJ whole genome shotgun (WGS) entry which is preliminary data.</text>
</comment>
<protein>
    <recommendedName>
        <fullName evidence="2">Metallo-beta-lactamase domain-containing protein</fullName>
    </recommendedName>
</protein>
<accession>A0A840U5U1</accession>
<dbReference type="PANTHER" id="PTHR30619:SF1">
    <property type="entry name" value="RECOMBINATION PROTEIN 2"/>
    <property type="match status" value="1"/>
</dbReference>
<dbReference type="SUPFAM" id="SSF56281">
    <property type="entry name" value="Metallo-hydrolase/oxidoreductase"/>
    <property type="match status" value="1"/>
</dbReference>
<name>A0A840U5U1_9GAMM</name>
<proteinExistence type="predicted"/>
<reference evidence="3 4" key="1">
    <citation type="submission" date="2020-08" db="EMBL/GenBank/DDBJ databases">
        <title>Genomic Encyclopedia of Type Strains, Phase IV (KMG-IV): sequencing the most valuable type-strain genomes for metagenomic binning, comparative biology and taxonomic classification.</title>
        <authorList>
            <person name="Goeker M."/>
        </authorList>
    </citation>
    <scope>NUCLEOTIDE SEQUENCE [LARGE SCALE GENOMIC DNA]</scope>
    <source>
        <strain evidence="3 4">DSM 22359</strain>
    </source>
</reference>
<dbReference type="Gene3D" id="3.60.15.10">
    <property type="entry name" value="Ribonuclease Z/Hydroxyacylglutathione hydrolase-like"/>
    <property type="match status" value="1"/>
</dbReference>
<evidence type="ECO:0000256" key="1">
    <source>
        <dbReference type="SAM" id="MobiDB-lite"/>
    </source>
</evidence>
<gene>
    <name evidence="3" type="ORF">HNR38_000784</name>
</gene>
<sequence length="357" mass="39645">MSDYFEIDFLDVESKKSGDAIPLRYSIDGVTRIHVTDGGFQATGDLVVTHINKYYGAPKYIDAVIVTHPDGDHAGGLRKLFDEYEIGELWMLRPWLYADELIDRFSRFTSTDNLSKRLKEIYPNLAALEELAKEHGVKISEPFQGAKVGDFSILAPSKSRYLDLVVESEKTPEATKAEEETLAEAAGQLIKKAINFIKSAWGDEYFPEDDTSPENNMSVIQYACLCDKKVLLTGDAGRAALEEAADFAPNVGLVLPGIDRMQVPHHGSRHNVSTEVLDRWLGTKHGEQPESESFTAIVSAAKEDKDHPRKSVVRAFIHRGAKVISTEGSDKRTGHNAPEREGWGAVTPIPYPEDQED</sequence>
<dbReference type="RefSeq" id="WP_183700005.1">
    <property type="nucleotide sequence ID" value="NZ_JACHFE010000002.1"/>
</dbReference>
<organism evidence="3 4">
    <name type="scientific">Marinobacter oulmenensis</name>
    <dbReference type="NCBI Taxonomy" id="643747"/>
    <lineage>
        <taxon>Bacteria</taxon>
        <taxon>Pseudomonadati</taxon>
        <taxon>Pseudomonadota</taxon>
        <taxon>Gammaproteobacteria</taxon>
        <taxon>Pseudomonadales</taxon>
        <taxon>Marinobacteraceae</taxon>
        <taxon>Marinobacter</taxon>
    </lineage>
</organism>
<dbReference type="PANTHER" id="PTHR30619">
    <property type="entry name" value="DNA INTERNALIZATION/COMPETENCE PROTEIN COMEC/REC2"/>
    <property type="match status" value="1"/>
</dbReference>
<dbReference type="InterPro" id="IPR001279">
    <property type="entry name" value="Metallo-B-lactamas"/>
</dbReference>
<evidence type="ECO:0000313" key="4">
    <source>
        <dbReference type="Proteomes" id="UP000591735"/>
    </source>
</evidence>
<evidence type="ECO:0000259" key="2">
    <source>
        <dbReference type="Pfam" id="PF00753"/>
    </source>
</evidence>